<accession>M2PLL2</accession>
<name>M2PLL2_9FIRM</name>
<dbReference type="BioCyc" id="ECAT999415-HMP:GTTI-1405-MONOMER"/>
<dbReference type="NCBIfam" id="TIGR01167">
    <property type="entry name" value="LPXTG_anchor"/>
    <property type="match status" value="1"/>
</dbReference>
<dbReference type="Proteomes" id="UP000011758">
    <property type="component" value="Unassembled WGS sequence"/>
</dbReference>
<protein>
    <submittedName>
        <fullName evidence="2">Sortase B cell surface sorting signal</fullName>
    </submittedName>
</protein>
<dbReference type="NCBIfam" id="TIGR03063">
    <property type="entry name" value="srtB_target"/>
    <property type="match status" value="1"/>
</dbReference>
<reference evidence="2 3" key="1">
    <citation type="submission" date="2013-02" db="EMBL/GenBank/DDBJ databases">
        <title>The Genome Sequence of Lactobacillus catenaformis F0143.</title>
        <authorList>
            <consortium name="The Broad Institute Genome Sequencing Platform"/>
            <person name="Earl A."/>
            <person name="Ward D."/>
            <person name="Feldgarden M."/>
            <person name="Gevers D."/>
            <person name="Izard J."/>
            <person name="Blanton J.M."/>
            <person name="Mathney J."/>
            <person name="Dewhirst F.E."/>
            <person name="Young S.K."/>
            <person name="Zeng Q."/>
            <person name="Gargeya S."/>
            <person name="Fitzgerald M."/>
            <person name="Haas B."/>
            <person name="Abouelleil A."/>
            <person name="Alvarado L."/>
            <person name="Arachchi H.M."/>
            <person name="Berlin A."/>
            <person name="Chapman S.B."/>
            <person name="Gearin G."/>
            <person name="Goldberg J."/>
            <person name="Griggs A."/>
            <person name="Gujja S."/>
            <person name="Hansen M."/>
            <person name="Heiman D."/>
            <person name="Howarth C."/>
            <person name="Larimer J."/>
            <person name="Lui A."/>
            <person name="MacDonald P.J.P."/>
            <person name="McCowen C."/>
            <person name="Montmayeur A."/>
            <person name="Murphy C."/>
            <person name="Neiman D."/>
            <person name="Pearson M."/>
            <person name="Priest M."/>
            <person name="Roberts A."/>
            <person name="Saif S."/>
            <person name="Shea T."/>
            <person name="Sisk P."/>
            <person name="Stolte C."/>
            <person name="Sykes S."/>
            <person name="Wortman J."/>
            <person name="Nusbaum C."/>
            <person name="Birren B."/>
        </authorList>
    </citation>
    <scope>NUCLEOTIDE SEQUENCE [LARGE SCALE GENOMIC DNA]</scope>
    <source>
        <strain evidence="2 3">OT 569</strain>
    </source>
</reference>
<dbReference type="AlphaFoldDB" id="M2PLL2"/>
<evidence type="ECO:0000313" key="3">
    <source>
        <dbReference type="Proteomes" id="UP000011758"/>
    </source>
</evidence>
<sequence>MVEVKGSEKDGYTIVNKKQQLESSGVKKPSPKTGDSNKLFVYITLIGLSIISLIVLKNIKKKV</sequence>
<evidence type="ECO:0000313" key="2">
    <source>
        <dbReference type="EMBL" id="EMD16444.1"/>
    </source>
</evidence>
<keyword evidence="1" id="KW-0812">Transmembrane</keyword>
<keyword evidence="1" id="KW-0472">Membrane</keyword>
<keyword evidence="1" id="KW-1133">Transmembrane helix</keyword>
<proteinExistence type="predicted"/>
<gene>
    <name evidence="2" type="ORF">HMPREF9943_01370</name>
</gene>
<comment type="caution">
    <text evidence="2">The sequence shown here is derived from an EMBL/GenBank/DDBJ whole genome shotgun (WGS) entry which is preliminary data.</text>
</comment>
<keyword evidence="3" id="KW-1185">Reference proteome</keyword>
<organism evidence="2 3">
    <name type="scientific">Eggerthia catenaformis OT 569 = DSM 20559</name>
    <dbReference type="NCBI Taxonomy" id="999415"/>
    <lineage>
        <taxon>Bacteria</taxon>
        <taxon>Bacillati</taxon>
        <taxon>Bacillota</taxon>
        <taxon>Erysipelotrichia</taxon>
        <taxon>Erysipelotrichales</taxon>
        <taxon>Coprobacillaceae</taxon>
        <taxon>Eggerthia</taxon>
    </lineage>
</organism>
<evidence type="ECO:0000256" key="1">
    <source>
        <dbReference type="SAM" id="Phobius"/>
    </source>
</evidence>
<feature type="transmembrane region" description="Helical" evidence="1">
    <location>
        <begin position="39"/>
        <end position="56"/>
    </location>
</feature>
<dbReference type="EMBL" id="AGEJ01000021">
    <property type="protein sequence ID" value="EMD16444.1"/>
    <property type="molecule type" value="Genomic_DNA"/>
</dbReference>
<dbReference type="InterPro" id="IPR017502">
    <property type="entry name" value="Sortase_SrtB_target"/>
</dbReference>